<gene>
    <name evidence="1" type="ORF">F2P44_10165</name>
</gene>
<keyword evidence="2" id="KW-1185">Reference proteome</keyword>
<comment type="caution">
    <text evidence="1">The sequence shown here is derived from an EMBL/GenBank/DDBJ whole genome shotgun (WGS) entry which is preliminary data.</text>
</comment>
<protein>
    <submittedName>
        <fullName evidence="1">Serine hydrolase</fullName>
    </submittedName>
</protein>
<name>A0ABX0NA09_9BURK</name>
<dbReference type="SUPFAM" id="SSF56601">
    <property type="entry name" value="beta-lactamase/transpeptidase-like"/>
    <property type="match status" value="1"/>
</dbReference>
<dbReference type="GO" id="GO:0016787">
    <property type="term" value="F:hydrolase activity"/>
    <property type="evidence" value="ECO:0007669"/>
    <property type="project" value="UniProtKB-KW"/>
</dbReference>
<evidence type="ECO:0000313" key="1">
    <source>
        <dbReference type="EMBL" id="NHZ79639.1"/>
    </source>
</evidence>
<sequence>MTPGRARTTRCNGARAYRAETAGSLVISAHELAQLARFYIGRGSVDGQRILTPESVARIERAESNLGATFGFSNAYGLGNTPMADSGITFRGHNGSIDSFTSVLGYTLRNGSGYVLMANGGEGVDFAGPAAHLIQSCQTGVACTFACCRWSPSPHWR</sequence>
<organism evidence="1 2">
    <name type="scientific">Massilia frigida</name>
    <dbReference type="NCBI Taxonomy" id="2609281"/>
    <lineage>
        <taxon>Bacteria</taxon>
        <taxon>Pseudomonadati</taxon>
        <taxon>Pseudomonadota</taxon>
        <taxon>Betaproteobacteria</taxon>
        <taxon>Burkholderiales</taxon>
        <taxon>Oxalobacteraceae</taxon>
        <taxon>Telluria group</taxon>
        <taxon>Massilia</taxon>
    </lineage>
</organism>
<dbReference type="Gene3D" id="3.40.710.10">
    <property type="entry name" value="DD-peptidase/beta-lactamase superfamily"/>
    <property type="match status" value="1"/>
</dbReference>
<proteinExistence type="predicted"/>
<dbReference type="InterPro" id="IPR012338">
    <property type="entry name" value="Beta-lactam/transpept-like"/>
</dbReference>
<dbReference type="Proteomes" id="UP000621455">
    <property type="component" value="Unassembled WGS sequence"/>
</dbReference>
<evidence type="ECO:0000313" key="2">
    <source>
        <dbReference type="Proteomes" id="UP000621455"/>
    </source>
</evidence>
<accession>A0ABX0NA09</accession>
<reference evidence="1 2" key="1">
    <citation type="submission" date="2019-10" db="EMBL/GenBank/DDBJ databases">
        <title>Taxonomy of Antarctic Massilia spp.: description of Massilia rubra sp. nov., Massilia aquatica sp. nov., Massilia mucilaginosa sp. nov., Massilia frigida sp. nov. isolated from streams, lakes and regoliths.</title>
        <authorList>
            <person name="Holochova P."/>
            <person name="Sedlacek I."/>
            <person name="Kralova S."/>
            <person name="Maslanova I."/>
            <person name="Busse H.-J."/>
            <person name="Stankova E."/>
            <person name="Vrbovska V."/>
            <person name="Kovarovic V."/>
            <person name="Bartak M."/>
            <person name="Svec P."/>
            <person name="Pantucek R."/>
        </authorList>
    </citation>
    <scope>NUCLEOTIDE SEQUENCE [LARGE SCALE GENOMIC DNA]</scope>
    <source>
        <strain evidence="1 2">CCM 8695</strain>
    </source>
</reference>
<dbReference type="EMBL" id="WHJG01000008">
    <property type="protein sequence ID" value="NHZ79639.1"/>
    <property type="molecule type" value="Genomic_DNA"/>
</dbReference>
<keyword evidence="1" id="KW-0378">Hydrolase</keyword>